<dbReference type="EMBL" id="CP159837">
    <property type="protein sequence ID" value="XCM35792.1"/>
    <property type="molecule type" value="Genomic_DNA"/>
</dbReference>
<sequence>MANSAASGKLEKAKLISQESDTIEFMFNPNELVFQRSIQVNASKGARTKRGLPKVSFAYPEPYTLTISNIVFDTYEDGSNVMDKYINKLKKSVEFATKGSGKDKRPPIYVFTWGQQQYIRCFVQQISYRLTRFLRDGTPVQARVDLTLTEVDQV</sequence>
<dbReference type="Pfam" id="PF19266">
    <property type="entry name" value="CIS_tube"/>
    <property type="match status" value="1"/>
</dbReference>
<dbReference type="RefSeq" id="WP_054468173.1">
    <property type="nucleotide sequence ID" value="NZ_CP159837.1"/>
</dbReference>
<organism evidence="2">
    <name type="scientific">Planktothricoides raciborskii GIHE-MW2</name>
    <dbReference type="NCBI Taxonomy" id="2792601"/>
    <lineage>
        <taxon>Bacteria</taxon>
        <taxon>Bacillati</taxon>
        <taxon>Cyanobacteriota</taxon>
        <taxon>Cyanophyceae</taxon>
        <taxon>Oscillatoriophycideae</taxon>
        <taxon>Oscillatoriales</taxon>
        <taxon>Oscillatoriaceae</taxon>
        <taxon>Planktothricoides</taxon>
    </lineage>
</organism>
<evidence type="ECO:0000259" key="1">
    <source>
        <dbReference type="Pfam" id="PF19266"/>
    </source>
</evidence>
<proteinExistence type="predicted"/>
<reference evidence="2" key="1">
    <citation type="submission" date="2024-07" db="EMBL/GenBank/DDBJ databases">
        <authorList>
            <person name="Kim Y.J."/>
            <person name="Jeong J.Y."/>
        </authorList>
    </citation>
    <scope>NUCLEOTIDE SEQUENCE</scope>
    <source>
        <strain evidence="2">GIHE-MW2</strain>
    </source>
</reference>
<protein>
    <recommendedName>
        <fullName evidence="1">Contractile injection system tube protein N-terminal domain-containing protein</fullName>
    </recommendedName>
</protein>
<dbReference type="AlphaFoldDB" id="A0AAU8JAI5"/>
<accession>A0AAU8JAI5</accession>
<dbReference type="InterPro" id="IPR045361">
    <property type="entry name" value="CIS_tube_prot_N"/>
</dbReference>
<feature type="domain" description="Contractile injection system tube protein N-terminal" evidence="1">
    <location>
        <begin position="16"/>
        <end position="151"/>
    </location>
</feature>
<name>A0AAU8JAI5_9CYAN</name>
<gene>
    <name evidence="2" type="ORF">ABWT76_004496</name>
</gene>
<evidence type="ECO:0000313" key="2">
    <source>
        <dbReference type="EMBL" id="XCM35792.1"/>
    </source>
</evidence>